<organism evidence="2 3">
    <name type="scientific">Guptibacillus hwajinpoensis</name>
    <dbReference type="NCBI Taxonomy" id="208199"/>
    <lineage>
        <taxon>Bacteria</taxon>
        <taxon>Bacillati</taxon>
        <taxon>Bacillota</taxon>
        <taxon>Bacilli</taxon>
        <taxon>Bacillales</taxon>
        <taxon>Guptibacillaceae</taxon>
        <taxon>Guptibacillus</taxon>
    </lineage>
</organism>
<feature type="transmembrane region" description="Helical" evidence="1">
    <location>
        <begin position="24"/>
        <end position="42"/>
    </location>
</feature>
<dbReference type="Proteomes" id="UP000035996">
    <property type="component" value="Unassembled WGS sequence"/>
</dbReference>
<sequence length="181" mass="21662">MREQQNLTKFYQNLENDRRKSKPYQWVILGIYFALMMFNSYFWCYVLWWAMTLVGLVLVGIAAIFKKKLYVKDPFYYLKAFLLRVCLIGVSVGGIVLFMNVGVLHYFLDIPNYYKENHEVVKGRAGIHTSVNRGYISQYLTIQGERLENRQILDEDEYEGKVLEVHYLPHSKYVIEIWYWD</sequence>
<dbReference type="RefSeq" id="WP_048310386.1">
    <property type="nucleotide sequence ID" value="NZ_CP119526.1"/>
</dbReference>
<keyword evidence="3" id="KW-1185">Reference proteome</keyword>
<accession>A0A0J6CSE2</accession>
<evidence type="ECO:0000313" key="3">
    <source>
        <dbReference type="Proteomes" id="UP000035996"/>
    </source>
</evidence>
<dbReference type="EMBL" id="LELK01000001">
    <property type="protein sequence ID" value="KMM39216.1"/>
    <property type="molecule type" value="Genomic_DNA"/>
</dbReference>
<keyword evidence="1" id="KW-0472">Membrane</keyword>
<feature type="transmembrane region" description="Helical" evidence="1">
    <location>
        <begin position="85"/>
        <end position="108"/>
    </location>
</feature>
<evidence type="ECO:0000256" key="1">
    <source>
        <dbReference type="SAM" id="Phobius"/>
    </source>
</evidence>
<reference evidence="2" key="1">
    <citation type="submission" date="2015-06" db="EMBL/GenBank/DDBJ databases">
        <authorList>
            <person name="Liu B."/>
            <person name="Wang J."/>
            <person name="Zhu Y."/>
            <person name="Liu G."/>
            <person name="Chen Q."/>
            <person name="Zheng C."/>
            <person name="Che J."/>
            <person name="Ge C."/>
            <person name="Shi H."/>
            <person name="Pan Z."/>
            <person name="Liu X."/>
        </authorList>
    </citation>
    <scope>NUCLEOTIDE SEQUENCE [LARGE SCALE GENOMIC DNA]</scope>
    <source>
        <strain evidence="2">DSM 16346</strain>
    </source>
</reference>
<comment type="caution">
    <text evidence="2">The sequence shown here is derived from an EMBL/GenBank/DDBJ whole genome shotgun (WGS) entry which is preliminary data.</text>
</comment>
<gene>
    <name evidence="2" type="ORF">AB986_08310</name>
</gene>
<keyword evidence="1" id="KW-0812">Transmembrane</keyword>
<proteinExistence type="predicted"/>
<keyword evidence="1" id="KW-1133">Transmembrane helix</keyword>
<dbReference type="AlphaFoldDB" id="A0A0J6CSE2"/>
<feature type="transmembrane region" description="Helical" evidence="1">
    <location>
        <begin position="48"/>
        <end position="65"/>
    </location>
</feature>
<dbReference type="STRING" id="157733.AB986_08310"/>
<name>A0A0J6CSE2_9BACL</name>
<dbReference type="OrthoDB" id="2965580at2"/>
<protein>
    <submittedName>
        <fullName evidence="2">Uncharacterized protein</fullName>
    </submittedName>
</protein>
<evidence type="ECO:0000313" key="2">
    <source>
        <dbReference type="EMBL" id="KMM39216.1"/>
    </source>
</evidence>